<gene>
    <name evidence="10" type="ORF">DGUA_6G000290</name>
</gene>
<feature type="domain" description="CBM39" evidence="9">
    <location>
        <begin position="24"/>
        <end position="124"/>
    </location>
</feature>
<dbReference type="Proteomes" id="UP000268350">
    <property type="component" value="Unassembled WGS sequence"/>
</dbReference>
<name>A0A3B0JI46_DROGU</name>
<dbReference type="PROSITE" id="PS51969">
    <property type="entry name" value="CBM39"/>
    <property type="match status" value="1"/>
</dbReference>
<feature type="signal peptide" evidence="8">
    <location>
        <begin position="1"/>
        <end position="23"/>
    </location>
</feature>
<keyword evidence="3" id="KW-0964">Secreted</keyword>
<dbReference type="GO" id="GO:0030246">
    <property type="term" value="F:carbohydrate binding"/>
    <property type="evidence" value="ECO:0007669"/>
    <property type="project" value="InterPro"/>
</dbReference>
<dbReference type="GO" id="GO:0005576">
    <property type="term" value="C:extracellular region"/>
    <property type="evidence" value="ECO:0007669"/>
    <property type="project" value="UniProtKB-SubCell"/>
</dbReference>
<accession>A0A3B0JI46</accession>
<dbReference type="FunFam" id="2.60.40.2140:FF:000001">
    <property type="entry name" value="Beta-1,3-glucan-binding protein"/>
    <property type="match status" value="1"/>
</dbReference>
<dbReference type="Gene3D" id="2.60.40.2140">
    <property type="entry name" value="Beta-1,3-glucan-recognition protein, N-terminal domain"/>
    <property type="match status" value="1"/>
</dbReference>
<keyword evidence="4" id="KW-0399">Innate immunity</keyword>
<dbReference type="PROSITE" id="PS51257">
    <property type="entry name" value="PROKAR_LIPOPROTEIN"/>
    <property type="match status" value="1"/>
</dbReference>
<sequence>MVRLWLSVTLLSVVLACAGHAHGYEVPEARVRVFYPKGFEVSIPDAEGISLFAFHGKLNEEFDGLEAGRWSRDIPKAKRGRWTFRDRETVLNLGDTLYFWTYVVYNGLGYRQDDGAFVVSVYDNQRN</sequence>
<evidence type="ECO:0000313" key="10">
    <source>
        <dbReference type="EMBL" id="SPP72896.1"/>
    </source>
</evidence>
<dbReference type="InterPro" id="IPR043030">
    <property type="entry name" value="BGBP_N_sf"/>
</dbReference>
<evidence type="ECO:0000259" key="9">
    <source>
        <dbReference type="PROSITE" id="PS51969"/>
    </source>
</evidence>
<proteinExistence type="inferred from homology"/>
<keyword evidence="11" id="KW-1185">Reference proteome</keyword>
<keyword evidence="6" id="KW-0391">Immunity</keyword>
<feature type="chain" id="PRO_5017367977" evidence="8">
    <location>
        <begin position="24"/>
        <end position="127"/>
    </location>
</feature>
<evidence type="ECO:0000256" key="7">
    <source>
        <dbReference type="ARBA" id="ARBA00023180"/>
    </source>
</evidence>
<evidence type="ECO:0000256" key="6">
    <source>
        <dbReference type="ARBA" id="ARBA00022859"/>
    </source>
</evidence>
<dbReference type="AlphaFoldDB" id="A0A3B0JI46"/>
<evidence type="ECO:0000256" key="3">
    <source>
        <dbReference type="ARBA" id="ARBA00022525"/>
    </source>
</evidence>
<evidence type="ECO:0000313" key="11">
    <source>
        <dbReference type="Proteomes" id="UP000268350"/>
    </source>
</evidence>
<protein>
    <submittedName>
        <fullName evidence="10">Blast:Gram-negative bacteria-binding protein 3</fullName>
    </submittedName>
</protein>
<dbReference type="OMA" id="RQDDGAF"/>
<evidence type="ECO:0000256" key="8">
    <source>
        <dbReference type="SAM" id="SignalP"/>
    </source>
</evidence>
<keyword evidence="5 8" id="KW-0732">Signal</keyword>
<comment type="subcellular location">
    <subcellularLocation>
        <location evidence="1">Secreted</location>
    </subcellularLocation>
</comment>
<dbReference type="EMBL" id="OUUW01000001">
    <property type="protein sequence ID" value="SPP72896.1"/>
    <property type="molecule type" value="Genomic_DNA"/>
</dbReference>
<evidence type="ECO:0000256" key="4">
    <source>
        <dbReference type="ARBA" id="ARBA00022588"/>
    </source>
</evidence>
<dbReference type="GO" id="GO:0045087">
    <property type="term" value="P:innate immune response"/>
    <property type="evidence" value="ECO:0007669"/>
    <property type="project" value="UniProtKB-KW"/>
</dbReference>
<evidence type="ECO:0000256" key="1">
    <source>
        <dbReference type="ARBA" id="ARBA00004613"/>
    </source>
</evidence>
<dbReference type="GO" id="GO:0045088">
    <property type="term" value="P:regulation of innate immune response"/>
    <property type="evidence" value="ECO:0007669"/>
    <property type="project" value="UniProtKB-ARBA"/>
</dbReference>
<evidence type="ECO:0000256" key="5">
    <source>
        <dbReference type="ARBA" id="ARBA00022729"/>
    </source>
</evidence>
<dbReference type="Pfam" id="PF15886">
    <property type="entry name" value="CBM39"/>
    <property type="match status" value="1"/>
</dbReference>
<dbReference type="OrthoDB" id="4781at2759"/>
<organism evidence="10 11">
    <name type="scientific">Drosophila guanche</name>
    <name type="common">Fruit fly</name>
    <dbReference type="NCBI Taxonomy" id="7266"/>
    <lineage>
        <taxon>Eukaryota</taxon>
        <taxon>Metazoa</taxon>
        <taxon>Ecdysozoa</taxon>
        <taxon>Arthropoda</taxon>
        <taxon>Hexapoda</taxon>
        <taxon>Insecta</taxon>
        <taxon>Pterygota</taxon>
        <taxon>Neoptera</taxon>
        <taxon>Endopterygota</taxon>
        <taxon>Diptera</taxon>
        <taxon>Brachycera</taxon>
        <taxon>Muscomorpha</taxon>
        <taxon>Ephydroidea</taxon>
        <taxon>Drosophilidae</taxon>
        <taxon>Drosophila</taxon>
        <taxon>Sophophora</taxon>
    </lineage>
</organism>
<keyword evidence="7" id="KW-0325">Glycoprotein</keyword>
<dbReference type="STRING" id="7266.A0A3B0JI46"/>
<reference evidence="11" key="1">
    <citation type="submission" date="2018-01" db="EMBL/GenBank/DDBJ databases">
        <authorList>
            <person name="Alioto T."/>
            <person name="Alioto T."/>
        </authorList>
    </citation>
    <scope>NUCLEOTIDE SEQUENCE [LARGE SCALE GENOMIC DNA]</scope>
</reference>
<dbReference type="InterPro" id="IPR031756">
    <property type="entry name" value="BGBP_N"/>
</dbReference>
<comment type="similarity">
    <text evidence="2">Belongs to the insect beta-1,3-glucan binding protein family.</text>
</comment>
<evidence type="ECO:0000256" key="2">
    <source>
        <dbReference type="ARBA" id="ARBA00008781"/>
    </source>
</evidence>